<organism evidence="6">
    <name type="scientific">termite gut metagenome</name>
    <dbReference type="NCBI Taxonomy" id="433724"/>
    <lineage>
        <taxon>unclassified sequences</taxon>
        <taxon>metagenomes</taxon>
        <taxon>organismal metagenomes</taxon>
    </lineage>
</organism>
<comment type="similarity">
    <text evidence="1">Belongs to the glycosyl hydrolase 26 family.</text>
</comment>
<dbReference type="GO" id="GO:0006080">
    <property type="term" value="P:substituted mannan metabolic process"/>
    <property type="evidence" value="ECO:0007669"/>
    <property type="project" value="InterPro"/>
</dbReference>
<keyword evidence="4 6" id="KW-0326">Glycosidase</keyword>
<feature type="non-terminal residue" evidence="6">
    <location>
        <position position="399"/>
    </location>
</feature>
<feature type="domain" description="GH26" evidence="5">
    <location>
        <begin position="146"/>
        <end position="399"/>
    </location>
</feature>
<dbReference type="InterPro" id="IPR017853">
    <property type="entry name" value="GH"/>
</dbReference>
<dbReference type="InterPro" id="IPR000805">
    <property type="entry name" value="Glyco_hydro_26"/>
</dbReference>
<dbReference type="Pfam" id="PF02156">
    <property type="entry name" value="Glyco_hydro_26"/>
    <property type="match status" value="1"/>
</dbReference>
<dbReference type="InterPro" id="IPR032812">
    <property type="entry name" value="SbsA_Ig"/>
</dbReference>
<dbReference type="EMBL" id="SNRY01000381">
    <property type="protein sequence ID" value="KAA6341533.1"/>
    <property type="molecule type" value="Genomic_DNA"/>
</dbReference>
<dbReference type="PANTHER" id="PTHR40079:SF4">
    <property type="entry name" value="GH26 DOMAIN-CONTAINING PROTEIN-RELATED"/>
    <property type="match status" value="1"/>
</dbReference>
<dbReference type="Gene3D" id="3.20.20.80">
    <property type="entry name" value="Glycosidases"/>
    <property type="match status" value="1"/>
</dbReference>
<evidence type="ECO:0000313" key="6">
    <source>
        <dbReference type="EMBL" id="KAA6341533.1"/>
    </source>
</evidence>
<dbReference type="AlphaFoldDB" id="A0A5J4S8A0"/>
<dbReference type="InterPro" id="IPR022790">
    <property type="entry name" value="GH26_dom"/>
</dbReference>
<evidence type="ECO:0000256" key="3">
    <source>
        <dbReference type="ARBA" id="ARBA00022801"/>
    </source>
</evidence>
<sequence length="399" mass="45178">MKWFFRVFFFAFVFIIYSCSSDDINLVVKEDEAPILLSSTPADGANNLSDGEITIILTYDQNITLLTPHEITLNGEKVVSATAAFQELRIKVILQKGTQYTLIVPSGKIKGPTGLFADLISLSFETKTEAPEISPNSGLVTFNPTPEAQKVYDFLHENFGKKIISGTVANVNWNINEAEWVYKHTDKYPALNAFDYIHLYASPANWINYENIQVVEDWWNNNGLVAAMWHWNVPVNEGSNDYAFYSPGSNTSSTSFDITKALQEGTYENRVIKADLDKIANNLLLLKQKNIPVIWRPLHEAAGGWFWWGAKGGDACKELWKLMFNTFKAKGLNNLIWVWTSEPNDEAWYPGDEYVDIIGRDVYNKTAASQMYNEYKTLKERYPNKIVALSECGNVAKIS</sequence>
<protein>
    <submittedName>
        <fullName evidence="6">Mannan Endo-1 4-beta-mannosidase</fullName>
        <ecNumber evidence="6">3.2.1.78</ecNumber>
    </submittedName>
</protein>
<dbReference type="Pfam" id="PF13205">
    <property type="entry name" value="Big_5"/>
    <property type="match status" value="1"/>
</dbReference>
<dbReference type="SUPFAM" id="SSF51445">
    <property type="entry name" value="(Trans)glycosidases"/>
    <property type="match status" value="1"/>
</dbReference>
<evidence type="ECO:0000259" key="5">
    <source>
        <dbReference type="PROSITE" id="PS51764"/>
    </source>
</evidence>
<keyword evidence="3 6" id="KW-0378">Hydrolase</keyword>
<dbReference type="PANTHER" id="PTHR40079">
    <property type="entry name" value="MANNAN ENDO-1,4-BETA-MANNOSIDASE E-RELATED"/>
    <property type="match status" value="1"/>
</dbReference>
<gene>
    <name evidence="6" type="ORF">EZS27_010650</name>
</gene>
<evidence type="ECO:0000256" key="2">
    <source>
        <dbReference type="ARBA" id="ARBA00022729"/>
    </source>
</evidence>
<name>A0A5J4S8A0_9ZZZZ</name>
<keyword evidence="2" id="KW-0732">Signal</keyword>
<reference evidence="6" key="1">
    <citation type="submission" date="2019-03" db="EMBL/GenBank/DDBJ databases">
        <title>Single cell metagenomics reveals metabolic interactions within the superorganism composed of flagellate Streblomastix strix and complex community of Bacteroidetes bacteria on its surface.</title>
        <authorList>
            <person name="Treitli S.C."/>
            <person name="Kolisko M."/>
            <person name="Husnik F."/>
            <person name="Keeling P."/>
            <person name="Hampl V."/>
        </authorList>
    </citation>
    <scope>NUCLEOTIDE SEQUENCE</scope>
    <source>
        <strain evidence="6">STM</strain>
    </source>
</reference>
<dbReference type="GO" id="GO:0016985">
    <property type="term" value="F:mannan endo-1,4-beta-mannosidase activity"/>
    <property type="evidence" value="ECO:0007669"/>
    <property type="project" value="UniProtKB-EC"/>
</dbReference>
<dbReference type="PRINTS" id="PR00739">
    <property type="entry name" value="GLHYDRLASE26"/>
</dbReference>
<dbReference type="EC" id="3.2.1.78" evidence="6"/>
<dbReference type="PROSITE" id="PS51257">
    <property type="entry name" value="PROKAR_LIPOPROTEIN"/>
    <property type="match status" value="1"/>
</dbReference>
<proteinExistence type="inferred from homology"/>
<dbReference type="PROSITE" id="PS51764">
    <property type="entry name" value="GH26"/>
    <property type="match status" value="1"/>
</dbReference>
<comment type="caution">
    <text evidence="6">The sequence shown here is derived from an EMBL/GenBank/DDBJ whole genome shotgun (WGS) entry which is preliminary data.</text>
</comment>
<evidence type="ECO:0000256" key="4">
    <source>
        <dbReference type="ARBA" id="ARBA00023295"/>
    </source>
</evidence>
<accession>A0A5J4S8A0</accession>
<evidence type="ECO:0000256" key="1">
    <source>
        <dbReference type="ARBA" id="ARBA00007754"/>
    </source>
</evidence>